<dbReference type="AlphaFoldDB" id="A0A0F9J061"/>
<reference evidence="2" key="1">
    <citation type="journal article" date="2015" name="Nature">
        <title>Complex archaea that bridge the gap between prokaryotes and eukaryotes.</title>
        <authorList>
            <person name="Spang A."/>
            <person name="Saw J.H."/>
            <person name="Jorgensen S.L."/>
            <person name="Zaremba-Niedzwiedzka K."/>
            <person name="Martijn J."/>
            <person name="Lind A.E."/>
            <person name="van Eijk R."/>
            <person name="Schleper C."/>
            <person name="Guy L."/>
            <person name="Ettema T.J."/>
        </authorList>
    </citation>
    <scope>NUCLEOTIDE SEQUENCE</scope>
</reference>
<sequence length="277" mass="30811">MPSTPTEPVVPPTEPTKEPTPLTQADLDKTVADANTAHLEQIKQIEKDNQKNTNELLSMMNQKNFDNQPIAPQAVPGISEADFAKAIEEGESDTVSKYMKQELAAKDKQWEEKFGQMQSYGLSAIGELAKSQAANSKDMPFYADYKDDIETLLKQHNASDPVSIRSAYEVVIGRNMSKILATEAEKKARQANDPAGSIPPGDANVERGSNNTENFDAAKAVSAEAIKALSRRRDPVTLDQYTQKMNRGMGTNFEDFETMHNKREELIKEDKELSETW</sequence>
<name>A0A0F9J061_9ZZZZ</name>
<evidence type="ECO:0000256" key="1">
    <source>
        <dbReference type="SAM" id="MobiDB-lite"/>
    </source>
</evidence>
<evidence type="ECO:0000313" key="2">
    <source>
        <dbReference type="EMBL" id="KKM62983.1"/>
    </source>
</evidence>
<organism evidence="2">
    <name type="scientific">marine sediment metagenome</name>
    <dbReference type="NCBI Taxonomy" id="412755"/>
    <lineage>
        <taxon>unclassified sequences</taxon>
        <taxon>metagenomes</taxon>
        <taxon>ecological metagenomes</taxon>
    </lineage>
</organism>
<gene>
    <name evidence="2" type="ORF">LCGC14_1516170</name>
</gene>
<accession>A0A0F9J061</accession>
<comment type="caution">
    <text evidence="2">The sequence shown here is derived from an EMBL/GenBank/DDBJ whole genome shotgun (WGS) entry which is preliminary data.</text>
</comment>
<feature type="region of interest" description="Disordered" evidence="1">
    <location>
        <begin position="183"/>
        <end position="213"/>
    </location>
</feature>
<proteinExistence type="predicted"/>
<feature type="region of interest" description="Disordered" evidence="1">
    <location>
        <begin position="1"/>
        <end position="22"/>
    </location>
</feature>
<protein>
    <submittedName>
        <fullName evidence="2">Uncharacterized protein</fullName>
    </submittedName>
</protein>
<dbReference type="EMBL" id="LAZR01011186">
    <property type="protein sequence ID" value="KKM62983.1"/>
    <property type="molecule type" value="Genomic_DNA"/>
</dbReference>